<dbReference type="GO" id="GO:0005634">
    <property type="term" value="C:nucleus"/>
    <property type="evidence" value="ECO:0007669"/>
    <property type="project" value="UniProtKB-SubCell"/>
</dbReference>
<keyword evidence="3" id="KW-0378">Hydrolase</keyword>
<evidence type="ECO:0000256" key="10">
    <source>
        <dbReference type="ARBA" id="ARBA00076572"/>
    </source>
</evidence>
<keyword evidence="5" id="KW-0904">Protein phosphatase</keyword>
<evidence type="ECO:0000256" key="5">
    <source>
        <dbReference type="ARBA" id="ARBA00022912"/>
    </source>
</evidence>
<keyword evidence="16" id="KW-1185">Reference proteome</keyword>
<evidence type="ECO:0000259" key="14">
    <source>
        <dbReference type="PROSITE" id="PS50056"/>
    </source>
</evidence>
<evidence type="ECO:0000313" key="15">
    <source>
        <dbReference type="EMBL" id="KAI1904972.1"/>
    </source>
</evidence>
<comment type="function">
    <text evidence="7">Possesses RNA 5'-triphosphatase and diphosphatase activities, but displays a poor protein-tyrosine phosphatase activity. In addition, has phosphatase activity with ATP, ADP and O-methylfluorescein phosphate (in vitro). Binds to RNA. May participate in nuclear mRNA metabolism.</text>
</comment>
<dbReference type="InterPro" id="IPR003595">
    <property type="entry name" value="Tyr_Pase_cat"/>
</dbReference>
<dbReference type="EMBL" id="JAERUA010000001">
    <property type="protein sequence ID" value="KAI1904972.1"/>
    <property type="molecule type" value="Genomic_DNA"/>
</dbReference>
<keyword evidence="4" id="KW-0694">RNA-binding</keyword>
<evidence type="ECO:0000256" key="1">
    <source>
        <dbReference type="ARBA" id="ARBA00004123"/>
    </source>
</evidence>
<evidence type="ECO:0000256" key="11">
    <source>
        <dbReference type="ARBA" id="ARBA00080235"/>
    </source>
</evidence>
<protein>
    <recommendedName>
        <fullName evidence="9">RNA/RNP complex-1-interacting phosphatase</fullName>
    </recommendedName>
    <alternativeName>
        <fullName evidence="10">Dual specificity protein phosphatase 11</fullName>
    </alternativeName>
    <alternativeName>
        <fullName evidence="11">Phosphatase that interacts with RNA/RNP complex 1</fullName>
    </alternativeName>
</protein>
<accession>A0A8T3E6R6</accession>
<keyword evidence="6" id="KW-0539">Nucleus</keyword>
<dbReference type="OrthoDB" id="428974at2759"/>
<dbReference type="InterPro" id="IPR016130">
    <property type="entry name" value="Tyr_Pase_AS"/>
</dbReference>
<dbReference type="Proteomes" id="UP000829720">
    <property type="component" value="Unassembled WGS sequence"/>
</dbReference>
<dbReference type="PANTHER" id="PTHR10367">
    <property type="entry name" value="MRNA-CAPPING ENZYME"/>
    <property type="match status" value="1"/>
</dbReference>
<dbReference type="CDD" id="cd17665">
    <property type="entry name" value="DSP_DUSP11"/>
    <property type="match status" value="1"/>
</dbReference>
<evidence type="ECO:0000256" key="7">
    <source>
        <dbReference type="ARBA" id="ARBA00054725"/>
    </source>
</evidence>
<feature type="compositionally biased region" description="Pro residues" evidence="12">
    <location>
        <begin position="261"/>
        <end position="280"/>
    </location>
</feature>
<gene>
    <name evidence="15" type="ORF">AGOR_G00011170</name>
</gene>
<dbReference type="InterPro" id="IPR020422">
    <property type="entry name" value="TYR_PHOSPHATASE_DUAL_dom"/>
</dbReference>
<evidence type="ECO:0000256" key="4">
    <source>
        <dbReference type="ARBA" id="ARBA00022884"/>
    </source>
</evidence>
<proteinExistence type="inferred from homology"/>
<dbReference type="Pfam" id="PF00782">
    <property type="entry name" value="DSPc"/>
    <property type="match status" value="1"/>
</dbReference>
<dbReference type="Gene3D" id="3.90.190.10">
    <property type="entry name" value="Protein tyrosine phosphatase superfamily"/>
    <property type="match status" value="1"/>
</dbReference>
<dbReference type="PROSITE" id="PS00383">
    <property type="entry name" value="TYR_PHOSPHATASE_1"/>
    <property type="match status" value="1"/>
</dbReference>
<evidence type="ECO:0000256" key="9">
    <source>
        <dbReference type="ARBA" id="ARBA00068666"/>
    </source>
</evidence>
<evidence type="ECO:0000259" key="13">
    <source>
        <dbReference type="PROSITE" id="PS50054"/>
    </source>
</evidence>
<feature type="domain" description="Tyrosine specific protein phosphatases" evidence="14">
    <location>
        <begin position="116"/>
        <end position="185"/>
    </location>
</feature>
<organism evidence="15 16">
    <name type="scientific">Albula goreensis</name>
    <dbReference type="NCBI Taxonomy" id="1534307"/>
    <lineage>
        <taxon>Eukaryota</taxon>
        <taxon>Metazoa</taxon>
        <taxon>Chordata</taxon>
        <taxon>Craniata</taxon>
        <taxon>Vertebrata</taxon>
        <taxon>Euteleostomi</taxon>
        <taxon>Actinopterygii</taxon>
        <taxon>Neopterygii</taxon>
        <taxon>Teleostei</taxon>
        <taxon>Albuliformes</taxon>
        <taxon>Albulidae</taxon>
        <taxon>Albula</taxon>
    </lineage>
</organism>
<dbReference type="AlphaFoldDB" id="A0A8T3E6R6"/>
<evidence type="ECO:0000256" key="3">
    <source>
        <dbReference type="ARBA" id="ARBA00022801"/>
    </source>
</evidence>
<evidence type="ECO:0000256" key="8">
    <source>
        <dbReference type="ARBA" id="ARBA00065987"/>
    </source>
</evidence>
<dbReference type="GO" id="GO:0004651">
    <property type="term" value="F:polynucleotide 5'-phosphatase activity"/>
    <property type="evidence" value="ECO:0007669"/>
    <property type="project" value="TreeGrafter"/>
</dbReference>
<dbReference type="InterPro" id="IPR000340">
    <property type="entry name" value="Dual-sp_phosphatase_cat-dom"/>
</dbReference>
<feature type="region of interest" description="Disordered" evidence="12">
    <location>
        <begin position="251"/>
        <end position="347"/>
    </location>
</feature>
<sequence>MIKPSVTKIMPHNNKKNAIPDRWTEYQAVGKRIPGTRFIAFKVPLNKNLSRRLPPSDAFGPQDLVQVVEQERQALGLVIDLTFTTRYYKPEDLPEGIHYQKIFTAGHEVPSDPTILSFKRVVNRFLQENEDNDKLIGVHCTHGLNRTGYLVCRYLIDVDGMDPAEAIELFNQSRGHSIERENYLQDLKSGPKRSNQGMDQPDEEPVMGPRGHRPNDSLLDTRMRPPFNMREPFYSAPFPGRCMPLHQRGLRPLLQGYPGPFRHPPPPPPYRTGPQRPYPQRPDWRTPHPPHHAPYPALPQYNFGEAWRPPNGHSSPSGFPLEPQRKFQGADRKHRFRVHRQDRSEWS</sequence>
<dbReference type="PROSITE" id="PS50054">
    <property type="entry name" value="TYR_PHOSPHATASE_DUAL"/>
    <property type="match status" value="1"/>
</dbReference>
<dbReference type="GO" id="GO:0003723">
    <property type="term" value="F:RNA binding"/>
    <property type="evidence" value="ECO:0007669"/>
    <property type="project" value="UniProtKB-KW"/>
</dbReference>
<comment type="similarity">
    <text evidence="2">Belongs to the protein-tyrosine phosphatase family. Non-receptor class dual specificity subfamily.</text>
</comment>
<dbReference type="SUPFAM" id="SSF52799">
    <property type="entry name" value="(Phosphotyrosine protein) phosphatases II"/>
    <property type="match status" value="1"/>
</dbReference>
<feature type="region of interest" description="Disordered" evidence="12">
    <location>
        <begin position="185"/>
        <end position="226"/>
    </location>
</feature>
<feature type="compositionally biased region" description="Basic and acidic residues" evidence="12">
    <location>
        <begin position="213"/>
        <end position="223"/>
    </location>
</feature>
<evidence type="ECO:0000256" key="6">
    <source>
        <dbReference type="ARBA" id="ARBA00023242"/>
    </source>
</evidence>
<dbReference type="SMART" id="SM00195">
    <property type="entry name" value="DSPc"/>
    <property type="match status" value="1"/>
</dbReference>
<dbReference type="InterPro" id="IPR051029">
    <property type="entry name" value="mRNA_Capping_Enz/RNA_Phosphat"/>
</dbReference>
<evidence type="ECO:0000256" key="12">
    <source>
        <dbReference type="SAM" id="MobiDB-lite"/>
    </source>
</evidence>
<reference evidence="15" key="1">
    <citation type="submission" date="2021-01" db="EMBL/GenBank/DDBJ databases">
        <authorList>
            <person name="Zahm M."/>
            <person name="Roques C."/>
            <person name="Cabau C."/>
            <person name="Klopp C."/>
            <person name="Donnadieu C."/>
            <person name="Jouanno E."/>
            <person name="Lampietro C."/>
            <person name="Louis A."/>
            <person name="Herpin A."/>
            <person name="Echchiki A."/>
            <person name="Berthelot C."/>
            <person name="Parey E."/>
            <person name="Roest-Crollius H."/>
            <person name="Braasch I."/>
            <person name="Postlethwait J."/>
            <person name="Bobe J."/>
            <person name="Montfort J."/>
            <person name="Bouchez O."/>
            <person name="Begum T."/>
            <person name="Mejri S."/>
            <person name="Adams A."/>
            <person name="Chen W.-J."/>
            <person name="Guiguen Y."/>
        </authorList>
    </citation>
    <scope>NUCLEOTIDE SEQUENCE</scope>
    <source>
        <tissue evidence="15">Blood</tissue>
    </source>
</reference>
<dbReference type="GO" id="GO:0004721">
    <property type="term" value="F:phosphoprotein phosphatase activity"/>
    <property type="evidence" value="ECO:0007669"/>
    <property type="project" value="UniProtKB-KW"/>
</dbReference>
<evidence type="ECO:0000256" key="2">
    <source>
        <dbReference type="ARBA" id="ARBA00008601"/>
    </source>
</evidence>
<dbReference type="InterPro" id="IPR029021">
    <property type="entry name" value="Prot-tyrosine_phosphatase-like"/>
</dbReference>
<feature type="domain" description="Tyrosine-protein phosphatase" evidence="13">
    <location>
        <begin position="48"/>
        <end position="196"/>
    </location>
</feature>
<comment type="subcellular location">
    <subcellularLocation>
        <location evidence="1">Nucleus</location>
    </subcellularLocation>
</comment>
<evidence type="ECO:0000313" key="16">
    <source>
        <dbReference type="Proteomes" id="UP000829720"/>
    </source>
</evidence>
<comment type="caution">
    <text evidence="15">The sequence shown here is derived from an EMBL/GenBank/DDBJ whole genome shotgun (WGS) entry which is preliminary data.</text>
</comment>
<dbReference type="InterPro" id="IPR000387">
    <property type="entry name" value="Tyr_Pase_dom"/>
</dbReference>
<comment type="subunit">
    <text evidence="8">Monomer. May interact with SFRS7 and SFRS9/SRP30C.</text>
</comment>
<name>A0A8T3E6R6_9TELE</name>
<dbReference type="PANTHER" id="PTHR10367:SF9">
    <property type="entry name" value="DUAL-SPECIFICITY PHOSPHATASE 11 (RNA_RNP COMPLEX 1-INTERACTING)"/>
    <property type="match status" value="1"/>
</dbReference>
<dbReference type="PROSITE" id="PS50056">
    <property type="entry name" value="TYR_PHOSPHATASE_2"/>
    <property type="match status" value="1"/>
</dbReference>
<dbReference type="SMART" id="SM00404">
    <property type="entry name" value="PTPc_motif"/>
    <property type="match status" value="1"/>
</dbReference>
<dbReference type="FunFam" id="3.90.190.10:FF:000064">
    <property type="entry name" value="RNA/RNP complex-1-interacting phosphatase homolog"/>
    <property type="match status" value="1"/>
</dbReference>